<sequence>MLSWQMSSIAVVLAALVFAAVLWPLRGDRRSRALLAVAVLALSAATAALYALIGTPKALQAQQRQAPRTLEEGVGQLQTALRKDPARADGWALLGRSQRALGRNTEAAAAFARAVSLAPDQAPILIEAAQARALADPQRRFDDKALAWLQKALQVAPNSERAAWFLGIAQRQRGQNGAAAATWQTLLPRVDAETAEALRPQIDAARAAAGLPALPTTAIAGTKRVTGSTAPAAATLTVVVSVEPDVAASMHLRKDASLFVIARVPGGSPMPVAVQKQPLGALPLRVTLSDADRPMPTQTLSQLRQVEVVARLSASGDAKRQDGDMESAAVIVTLPTSAPVQLRIGKH</sequence>
<dbReference type="PROSITE" id="PS50005">
    <property type="entry name" value="TPR"/>
    <property type="match status" value="1"/>
</dbReference>
<dbReference type="STRING" id="380358.XALC_1290"/>
<evidence type="ECO:0000259" key="7">
    <source>
        <dbReference type="Pfam" id="PF23914"/>
    </source>
</evidence>
<keyword evidence="5" id="KW-0472">Membrane</keyword>
<feature type="transmembrane region" description="Helical" evidence="5">
    <location>
        <begin position="6"/>
        <end position="25"/>
    </location>
</feature>
<dbReference type="InterPro" id="IPR056413">
    <property type="entry name" value="TPR_CcmH_CycH"/>
</dbReference>
<evidence type="ECO:0000256" key="1">
    <source>
        <dbReference type="ARBA" id="ARBA00022737"/>
    </source>
</evidence>
<dbReference type="Proteomes" id="UP000001890">
    <property type="component" value="Chromosome"/>
</dbReference>
<dbReference type="Pfam" id="PF23914">
    <property type="entry name" value="TPR_CcmH_CycH"/>
    <property type="match status" value="1"/>
</dbReference>
<accession>D2UCX1</accession>
<dbReference type="PANTHER" id="PTHR47870:SF1">
    <property type="entry name" value="CYTOCHROME C-TYPE BIOGENESIS PROTEIN CCMH"/>
    <property type="match status" value="1"/>
</dbReference>
<dbReference type="InterPro" id="IPR011990">
    <property type="entry name" value="TPR-like_helical_dom_sf"/>
</dbReference>
<dbReference type="Pfam" id="PF23892">
    <property type="entry name" value="Ig_CycH"/>
    <property type="match status" value="1"/>
</dbReference>
<keyword evidence="3 4" id="KW-0802">TPR repeat</keyword>
<dbReference type="PATRIC" id="fig|29447.3.peg.1280"/>
<protein>
    <submittedName>
        <fullName evidence="8">Putative c-type cytochrome biogenesis protein</fullName>
    </submittedName>
</protein>
<dbReference type="eggNOG" id="COG4235">
    <property type="taxonomic scope" value="Bacteria"/>
</dbReference>
<dbReference type="OrthoDB" id="9776053at2"/>
<evidence type="ECO:0000256" key="3">
    <source>
        <dbReference type="ARBA" id="ARBA00022803"/>
    </source>
</evidence>
<evidence type="ECO:0000256" key="4">
    <source>
        <dbReference type="PROSITE-ProRule" id="PRU00339"/>
    </source>
</evidence>
<evidence type="ECO:0000313" key="8">
    <source>
        <dbReference type="EMBL" id="CBA15797.1"/>
    </source>
</evidence>
<dbReference type="InterPro" id="IPR051263">
    <property type="entry name" value="C-type_cytochrome_biogenesis"/>
</dbReference>
<dbReference type="Gene3D" id="1.25.40.10">
    <property type="entry name" value="Tetratricopeptide repeat domain"/>
    <property type="match status" value="1"/>
</dbReference>
<reference evidence="8 9" key="1">
    <citation type="journal article" date="2009" name="BMC Genomics">
        <title>The complete genome sequence of Xanthomonas albilineans provides new insights into the reductive genome evolution of the xylem-limited Xanthomonadaceae.</title>
        <authorList>
            <person name="Pieretti I."/>
            <person name="Royer M."/>
            <person name="Barbe V."/>
            <person name="Carrere S."/>
            <person name="Koebnik R."/>
            <person name="Cociancich S."/>
            <person name="Couloux A."/>
            <person name="Darrasse A."/>
            <person name="Gouzy J."/>
            <person name="Jacques M.A."/>
            <person name="Lauber E."/>
            <person name="Manceau C."/>
            <person name="Mangenot S."/>
            <person name="Poussier S."/>
            <person name="Segurens B."/>
            <person name="Szurek B."/>
            <person name="Verdier V."/>
            <person name="Arlat M."/>
            <person name="Rott P."/>
        </authorList>
    </citation>
    <scope>NUCLEOTIDE SEQUENCE [LARGE SCALE GENOMIC DNA]</scope>
    <source>
        <strain evidence="9">GPE PC73 / CFBP 7063</strain>
    </source>
</reference>
<feature type="transmembrane region" description="Helical" evidence="5">
    <location>
        <begin position="32"/>
        <end position="53"/>
    </location>
</feature>
<keyword evidence="2" id="KW-0201">Cytochrome c-type biogenesis</keyword>
<organism evidence="8 9">
    <name type="scientific">Xanthomonas albilineans (strain GPE PC73 / CFBP 7063)</name>
    <dbReference type="NCBI Taxonomy" id="380358"/>
    <lineage>
        <taxon>Bacteria</taxon>
        <taxon>Pseudomonadati</taxon>
        <taxon>Pseudomonadota</taxon>
        <taxon>Gammaproteobacteria</taxon>
        <taxon>Lysobacterales</taxon>
        <taxon>Lysobacteraceae</taxon>
        <taxon>Xanthomonas</taxon>
    </lineage>
</organism>
<proteinExistence type="predicted"/>
<dbReference type="PANTHER" id="PTHR47870">
    <property type="entry name" value="CYTOCHROME C-TYPE BIOGENESIS PROTEIN CCMH"/>
    <property type="match status" value="1"/>
</dbReference>
<dbReference type="EMBL" id="FP565176">
    <property type="protein sequence ID" value="CBA15797.1"/>
    <property type="molecule type" value="Genomic_DNA"/>
</dbReference>
<dbReference type="KEGG" id="xal:XALC_1290"/>
<keyword evidence="5" id="KW-1133">Transmembrane helix</keyword>
<feature type="repeat" description="TPR" evidence="4">
    <location>
        <begin position="88"/>
        <end position="121"/>
    </location>
</feature>
<gene>
    <name evidence="8" type="ordered locus">XALc_1290</name>
</gene>
<dbReference type="GeneID" id="57876598"/>
<evidence type="ECO:0000256" key="2">
    <source>
        <dbReference type="ARBA" id="ARBA00022748"/>
    </source>
</evidence>
<dbReference type="InterPro" id="IPR019734">
    <property type="entry name" value="TPR_rpt"/>
</dbReference>
<evidence type="ECO:0000313" key="9">
    <source>
        <dbReference type="Proteomes" id="UP000001890"/>
    </source>
</evidence>
<feature type="domain" description="Cytochrome c-type biogenesis protein H Ig-like" evidence="6">
    <location>
        <begin position="236"/>
        <end position="344"/>
    </location>
</feature>
<dbReference type="AlphaFoldDB" id="D2UCX1"/>
<dbReference type="InterPro" id="IPR056412">
    <property type="entry name" value="Ig_CycH"/>
</dbReference>
<evidence type="ECO:0000259" key="6">
    <source>
        <dbReference type="Pfam" id="PF23892"/>
    </source>
</evidence>
<keyword evidence="5" id="KW-0812">Transmembrane</keyword>
<name>D2UCX1_XANAP</name>
<keyword evidence="9" id="KW-1185">Reference proteome</keyword>
<evidence type="ECO:0000256" key="5">
    <source>
        <dbReference type="SAM" id="Phobius"/>
    </source>
</evidence>
<dbReference type="RefSeq" id="WP_012915801.1">
    <property type="nucleotide sequence ID" value="NC_013722.1"/>
</dbReference>
<dbReference type="GO" id="GO:0017004">
    <property type="term" value="P:cytochrome complex assembly"/>
    <property type="evidence" value="ECO:0007669"/>
    <property type="project" value="UniProtKB-KW"/>
</dbReference>
<feature type="domain" description="Cytochrome c-type biogenesis protein H TPR" evidence="7">
    <location>
        <begin position="77"/>
        <end position="194"/>
    </location>
</feature>
<keyword evidence="1" id="KW-0677">Repeat</keyword>
<dbReference type="SUPFAM" id="SSF48452">
    <property type="entry name" value="TPR-like"/>
    <property type="match status" value="1"/>
</dbReference>
<dbReference type="GO" id="GO:0005886">
    <property type="term" value="C:plasma membrane"/>
    <property type="evidence" value="ECO:0007669"/>
    <property type="project" value="TreeGrafter"/>
</dbReference>